<evidence type="ECO:0000313" key="4">
    <source>
        <dbReference type="EMBL" id="OAY57772.1"/>
    </source>
</evidence>
<name>A0A2C9WDA6_MANES</name>
<keyword evidence="5" id="KW-1185">Reference proteome</keyword>
<protein>
    <submittedName>
        <fullName evidence="4">Uncharacterized protein</fullName>
    </submittedName>
</protein>
<feature type="compositionally biased region" description="Basic residues" evidence="1">
    <location>
        <begin position="292"/>
        <end position="302"/>
    </location>
</feature>
<feature type="domain" description="DUF641" evidence="2">
    <location>
        <begin position="165"/>
        <end position="285"/>
    </location>
</feature>
<dbReference type="STRING" id="3983.A0A2C9WDA6"/>
<feature type="compositionally biased region" description="Basic residues" evidence="1">
    <location>
        <begin position="14"/>
        <end position="25"/>
    </location>
</feature>
<feature type="region of interest" description="Disordered" evidence="1">
    <location>
        <begin position="11"/>
        <end position="31"/>
    </location>
</feature>
<dbReference type="Proteomes" id="UP000091857">
    <property type="component" value="Chromosome 2"/>
</dbReference>
<dbReference type="EMBL" id="CM004388">
    <property type="protein sequence ID" value="OAY57772.1"/>
    <property type="molecule type" value="Genomic_DNA"/>
</dbReference>
<dbReference type="InterPro" id="IPR040225">
    <property type="entry name" value="GIL1-like"/>
</dbReference>
<proteinExistence type="predicted"/>
<organism evidence="4 5">
    <name type="scientific">Manihot esculenta</name>
    <name type="common">Cassava</name>
    <name type="synonym">Jatropha manihot</name>
    <dbReference type="NCBI Taxonomy" id="3983"/>
    <lineage>
        <taxon>Eukaryota</taxon>
        <taxon>Viridiplantae</taxon>
        <taxon>Streptophyta</taxon>
        <taxon>Embryophyta</taxon>
        <taxon>Tracheophyta</taxon>
        <taxon>Spermatophyta</taxon>
        <taxon>Magnoliopsida</taxon>
        <taxon>eudicotyledons</taxon>
        <taxon>Gunneridae</taxon>
        <taxon>Pentapetalae</taxon>
        <taxon>rosids</taxon>
        <taxon>fabids</taxon>
        <taxon>Malpighiales</taxon>
        <taxon>Euphorbiaceae</taxon>
        <taxon>Crotonoideae</taxon>
        <taxon>Manihoteae</taxon>
        <taxon>Manihot</taxon>
    </lineage>
</organism>
<sequence>MLSSMLLCSMHSNNSRKKKKKKQQGHRSELETEGNDLGLFYTFPFDRDPVVVKPSRLNLRSDYIPSRGEVKPKNKGEMANKVSNFSDLIQRVAASCLLHPLAAGRHDSGNLARDEREVYEYETDEREEFEEGEKVDVEEEVGEKKGSFRAWDQEKNKGGMVAIERVMEMEMLINEAFDSVSAMKRAYVSLQEAHCPWDPERMRVADVAVVGELRRLGVLRERFRRRVSIGGYEGRKRNDGGDGVGMLREVVAPYEAAVEELKREVKSREVEVENLKGKLKTLSTSLSNGNGKKGRSQSKRKVSCSQVAQVAAAPAPDLFEATMNQVKETSKSFTSLLLSLMRAAHWDIAAAVRSIEAAAATTENNATNNHATAIASTIVTHHAKYALESYISRKLFQGFDHETFYMDGSLSSLLNPDQFRRDCFTQYRDMKAMDPIELLGILPTCHFGKFCFRKYVAIVHPKMEESLFGNLEQRQQVLAGSHPRSQFYGEFLGLAKAIWLLHLLAFSLDPAPSQFEASRGAELHPQYMESVVKFSSGGTPAGQIVGFPVSPGFKLGNGSVIKARVYLVPRT</sequence>
<dbReference type="GO" id="GO:0009959">
    <property type="term" value="P:negative gravitropism"/>
    <property type="evidence" value="ECO:0007669"/>
    <property type="project" value="InterPro"/>
</dbReference>
<dbReference type="Pfam" id="PF24994">
    <property type="entry name" value="GIL1_IRKI_C"/>
    <property type="match status" value="1"/>
</dbReference>
<evidence type="ECO:0000256" key="1">
    <source>
        <dbReference type="SAM" id="MobiDB-lite"/>
    </source>
</evidence>
<dbReference type="InterPro" id="IPR056813">
    <property type="entry name" value="GIL1_IRKI_C"/>
</dbReference>
<comment type="caution">
    <text evidence="4">The sequence shown here is derived from an EMBL/GenBank/DDBJ whole genome shotgun (WGS) entry which is preliminary data.</text>
</comment>
<feature type="region of interest" description="Disordered" evidence="1">
    <location>
        <begin position="282"/>
        <end position="302"/>
    </location>
</feature>
<evidence type="ECO:0000313" key="5">
    <source>
        <dbReference type="Proteomes" id="UP000091857"/>
    </source>
</evidence>
<reference evidence="5" key="1">
    <citation type="journal article" date="2016" name="Nat. Biotechnol.">
        <title>Sequencing wild and cultivated cassava and related species reveals extensive interspecific hybridization and genetic diversity.</title>
        <authorList>
            <person name="Bredeson J.V."/>
            <person name="Lyons J.B."/>
            <person name="Prochnik S.E."/>
            <person name="Wu G.A."/>
            <person name="Ha C.M."/>
            <person name="Edsinger-Gonzales E."/>
            <person name="Grimwood J."/>
            <person name="Schmutz J."/>
            <person name="Rabbi I.Y."/>
            <person name="Egesi C."/>
            <person name="Nauluvula P."/>
            <person name="Lebot V."/>
            <person name="Ndunguru J."/>
            <person name="Mkamilo G."/>
            <person name="Bart R.S."/>
            <person name="Setter T.L."/>
            <person name="Gleadow R.M."/>
            <person name="Kulakow P."/>
            <person name="Ferguson M.E."/>
            <person name="Rounsley S."/>
            <person name="Rokhsar D.S."/>
        </authorList>
    </citation>
    <scope>NUCLEOTIDE SEQUENCE [LARGE SCALE GENOMIC DNA]</scope>
    <source>
        <strain evidence="5">cv. AM560-2</strain>
    </source>
</reference>
<accession>A0A2C9WDA6</accession>
<dbReference type="PANTHER" id="PTHR31161">
    <property type="entry name" value="PROTEIN GRAVITROPIC IN THE LIGHT 1"/>
    <property type="match status" value="1"/>
</dbReference>
<evidence type="ECO:0000259" key="3">
    <source>
        <dbReference type="Pfam" id="PF24994"/>
    </source>
</evidence>
<dbReference type="Pfam" id="PF04859">
    <property type="entry name" value="DUF641"/>
    <property type="match status" value="1"/>
</dbReference>
<dbReference type="Gramene" id="Manes.02G122542.3.v8.1">
    <property type="protein sequence ID" value="Manes.02G122542.3.v8.1.CDS"/>
    <property type="gene ID" value="Manes.02G122542.v8.1"/>
</dbReference>
<feature type="domain" description="GIL1/IRKI C-terminal" evidence="3">
    <location>
        <begin position="515"/>
        <end position="566"/>
    </location>
</feature>
<gene>
    <name evidence="4" type="ORF">MANES_02G122542v8</name>
</gene>
<dbReference type="AlphaFoldDB" id="A0A2C9WDA6"/>
<dbReference type="GO" id="GO:0009639">
    <property type="term" value="P:response to red or far red light"/>
    <property type="evidence" value="ECO:0007669"/>
    <property type="project" value="InterPro"/>
</dbReference>
<evidence type="ECO:0000259" key="2">
    <source>
        <dbReference type="Pfam" id="PF04859"/>
    </source>
</evidence>
<dbReference type="InterPro" id="IPR006943">
    <property type="entry name" value="DUF641_pln"/>
</dbReference>